<gene>
    <name evidence="1" type="ORF">AVEN_244868_1</name>
</gene>
<organism evidence="1 2">
    <name type="scientific">Araneus ventricosus</name>
    <name type="common">Orbweaver spider</name>
    <name type="synonym">Epeira ventricosa</name>
    <dbReference type="NCBI Taxonomy" id="182803"/>
    <lineage>
        <taxon>Eukaryota</taxon>
        <taxon>Metazoa</taxon>
        <taxon>Ecdysozoa</taxon>
        <taxon>Arthropoda</taxon>
        <taxon>Chelicerata</taxon>
        <taxon>Arachnida</taxon>
        <taxon>Araneae</taxon>
        <taxon>Araneomorphae</taxon>
        <taxon>Entelegynae</taxon>
        <taxon>Araneoidea</taxon>
        <taxon>Araneidae</taxon>
        <taxon>Araneus</taxon>
    </lineage>
</organism>
<comment type="caution">
    <text evidence="1">The sequence shown here is derived from an EMBL/GenBank/DDBJ whole genome shotgun (WGS) entry which is preliminary data.</text>
</comment>
<evidence type="ECO:0000313" key="2">
    <source>
        <dbReference type="Proteomes" id="UP000499080"/>
    </source>
</evidence>
<dbReference type="AlphaFoldDB" id="A0A4Y2HS86"/>
<protein>
    <submittedName>
        <fullName evidence="1">Uncharacterized protein</fullName>
    </submittedName>
</protein>
<name>A0A4Y2HS86_ARAVE</name>
<feature type="non-terminal residue" evidence="1">
    <location>
        <position position="1"/>
    </location>
</feature>
<sequence length="73" mass="8048">SVVARLLGLGFGLEGSGFEIQFHQVRRGSKVLSLVWRVNMEGEGMSAEVSPSSPEHDLKLLLPFQVEEQYCDG</sequence>
<accession>A0A4Y2HS86</accession>
<evidence type="ECO:0000313" key="1">
    <source>
        <dbReference type="EMBL" id="GBM68108.1"/>
    </source>
</evidence>
<proteinExistence type="predicted"/>
<dbReference type="Proteomes" id="UP000499080">
    <property type="component" value="Unassembled WGS sequence"/>
</dbReference>
<reference evidence="1 2" key="1">
    <citation type="journal article" date="2019" name="Sci. Rep.">
        <title>Orb-weaving spider Araneus ventricosus genome elucidates the spidroin gene catalogue.</title>
        <authorList>
            <person name="Kono N."/>
            <person name="Nakamura H."/>
            <person name="Ohtoshi R."/>
            <person name="Moran D.A.P."/>
            <person name="Shinohara A."/>
            <person name="Yoshida Y."/>
            <person name="Fujiwara M."/>
            <person name="Mori M."/>
            <person name="Tomita M."/>
            <person name="Arakawa K."/>
        </authorList>
    </citation>
    <scope>NUCLEOTIDE SEQUENCE [LARGE SCALE GENOMIC DNA]</scope>
</reference>
<keyword evidence="2" id="KW-1185">Reference proteome</keyword>
<dbReference type="EMBL" id="BGPR01259852">
    <property type="protein sequence ID" value="GBM68108.1"/>
    <property type="molecule type" value="Genomic_DNA"/>
</dbReference>